<keyword evidence="2" id="KW-1185">Reference proteome</keyword>
<accession>A0A8H4EUT0</accession>
<dbReference type="AlphaFoldDB" id="A0A8H4EUT0"/>
<sequence length="279" mass="31451">MLKQQAKNSSSLENQIIINDDNTVYVPFGHAAESYILYHSLLKSTCLKSQSCLRTPLLINQGLITLCRVKGAADFIEWEAAGNKQSTNRIDDIIKLTAKGQDYVQEIQTGVKKDNYVGCRLCLVRVMGITVNINVEGLGNVCLVAPTIEGTHLSSNIINTVVPKISRINLTHEVQDKIIISHYTDHQNTKGIKETLLVLLNSASEEELNNALLNSREICNNTKLKRFITHEDKCLKDNSRPWTILHYLIEEDLKSKGYILYYQQPNLSNLKILQNTTIN</sequence>
<dbReference type="EMBL" id="WTPW01000038">
    <property type="protein sequence ID" value="KAF0555766.1"/>
    <property type="molecule type" value="Genomic_DNA"/>
</dbReference>
<dbReference type="OrthoDB" id="2439137at2759"/>
<reference evidence="1 2" key="1">
    <citation type="journal article" date="2019" name="Environ. Microbiol.">
        <title>At the nexus of three kingdoms: the genome of the mycorrhizal fungus Gigaspora margarita provides insights into plant, endobacterial and fungal interactions.</title>
        <authorList>
            <person name="Venice F."/>
            <person name="Ghignone S."/>
            <person name="Salvioli di Fossalunga A."/>
            <person name="Amselem J."/>
            <person name="Novero M."/>
            <person name="Xianan X."/>
            <person name="Sedzielewska Toro K."/>
            <person name="Morin E."/>
            <person name="Lipzen A."/>
            <person name="Grigoriev I.V."/>
            <person name="Henrissat B."/>
            <person name="Martin F.M."/>
            <person name="Bonfante P."/>
        </authorList>
    </citation>
    <scope>NUCLEOTIDE SEQUENCE [LARGE SCALE GENOMIC DNA]</scope>
    <source>
        <strain evidence="1 2">BEG34</strain>
    </source>
</reference>
<name>A0A8H4EUT0_GIGMA</name>
<comment type="caution">
    <text evidence="1">The sequence shown here is derived from an EMBL/GenBank/DDBJ whole genome shotgun (WGS) entry which is preliminary data.</text>
</comment>
<protein>
    <submittedName>
        <fullName evidence="1">Gephyrin: PROVISIONAL</fullName>
    </submittedName>
</protein>
<organism evidence="1 2">
    <name type="scientific">Gigaspora margarita</name>
    <dbReference type="NCBI Taxonomy" id="4874"/>
    <lineage>
        <taxon>Eukaryota</taxon>
        <taxon>Fungi</taxon>
        <taxon>Fungi incertae sedis</taxon>
        <taxon>Mucoromycota</taxon>
        <taxon>Glomeromycotina</taxon>
        <taxon>Glomeromycetes</taxon>
        <taxon>Diversisporales</taxon>
        <taxon>Gigasporaceae</taxon>
        <taxon>Gigaspora</taxon>
    </lineage>
</organism>
<gene>
    <name evidence="1" type="ORF">F8M41_016763</name>
</gene>
<evidence type="ECO:0000313" key="1">
    <source>
        <dbReference type="EMBL" id="KAF0555766.1"/>
    </source>
</evidence>
<proteinExistence type="predicted"/>
<dbReference type="Proteomes" id="UP000439903">
    <property type="component" value="Unassembled WGS sequence"/>
</dbReference>
<evidence type="ECO:0000313" key="2">
    <source>
        <dbReference type="Proteomes" id="UP000439903"/>
    </source>
</evidence>